<dbReference type="SUPFAM" id="SSF49493">
    <property type="entry name" value="HSP40/DnaJ peptide-binding domain"/>
    <property type="match status" value="2"/>
</dbReference>
<dbReference type="Proteomes" id="UP000799049">
    <property type="component" value="Unassembled WGS sequence"/>
</dbReference>
<dbReference type="PROSITE" id="PS50076">
    <property type="entry name" value="DNAJ_2"/>
    <property type="match status" value="1"/>
</dbReference>
<keyword evidence="1 6" id="KW-0479">Metal-binding</keyword>
<dbReference type="NCBIfam" id="NF008035">
    <property type="entry name" value="PRK10767.1"/>
    <property type="match status" value="1"/>
</dbReference>
<evidence type="ECO:0000313" key="11">
    <source>
        <dbReference type="Proteomes" id="UP000799049"/>
    </source>
</evidence>
<keyword evidence="2" id="KW-0677">Repeat</keyword>
<evidence type="ECO:0000259" key="9">
    <source>
        <dbReference type="PROSITE" id="PS51188"/>
    </source>
</evidence>
<dbReference type="InterPro" id="IPR012724">
    <property type="entry name" value="DnaJ"/>
</dbReference>
<dbReference type="SMART" id="SM00271">
    <property type="entry name" value="DnaJ"/>
    <property type="match status" value="1"/>
</dbReference>
<keyword evidence="4 6" id="KW-0862">Zinc</keyword>
<dbReference type="InterPro" id="IPR036410">
    <property type="entry name" value="HSP_DnaJ_Cys-rich_dom_sf"/>
</dbReference>
<dbReference type="EMBL" id="VRVR01000012">
    <property type="protein sequence ID" value="KAF0852879.1"/>
    <property type="molecule type" value="Genomic_DNA"/>
</dbReference>
<dbReference type="GO" id="GO:0042026">
    <property type="term" value="P:protein refolding"/>
    <property type="evidence" value="ECO:0007669"/>
    <property type="project" value="TreeGrafter"/>
</dbReference>
<keyword evidence="5" id="KW-0143">Chaperone</keyword>
<dbReference type="PROSITE" id="PS00636">
    <property type="entry name" value="DNAJ_1"/>
    <property type="match status" value="1"/>
</dbReference>
<evidence type="ECO:0000256" key="4">
    <source>
        <dbReference type="ARBA" id="ARBA00022833"/>
    </source>
</evidence>
<proteinExistence type="inferred from homology"/>
<dbReference type="AlphaFoldDB" id="A0A8K0AHY9"/>
<dbReference type="GO" id="GO:0051082">
    <property type="term" value="F:unfolded protein binding"/>
    <property type="evidence" value="ECO:0007669"/>
    <property type="project" value="InterPro"/>
</dbReference>
<dbReference type="InterPro" id="IPR002939">
    <property type="entry name" value="DnaJ_C"/>
</dbReference>
<dbReference type="GO" id="GO:0031072">
    <property type="term" value="F:heat shock protein binding"/>
    <property type="evidence" value="ECO:0007669"/>
    <property type="project" value="InterPro"/>
</dbReference>
<evidence type="ECO:0000256" key="2">
    <source>
        <dbReference type="ARBA" id="ARBA00022737"/>
    </source>
</evidence>
<feature type="domain" description="CR-type" evidence="9">
    <location>
        <begin position="180"/>
        <end position="258"/>
    </location>
</feature>
<dbReference type="FunFam" id="2.10.230.10:FF:000002">
    <property type="entry name" value="Molecular chaperone DnaJ"/>
    <property type="match status" value="1"/>
</dbReference>
<keyword evidence="3 6" id="KW-0863">Zinc-finger</keyword>
<keyword evidence="11" id="KW-1185">Reference proteome</keyword>
<evidence type="ECO:0000256" key="3">
    <source>
        <dbReference type="ARBA" id="ARBA00022771"/>
    </source>
</evidence>
<dbReference type="PANTHER" id="PTHR43096">
    <property type="entry name" value="DNAJ HOMOLOG 1, MITOCHONDRIAL-RELATED"/>
    <property type="match status" value="1"/>
</dbReference>
<name>A0A8K0AHY9_ANDGO</name>
<dbReference type="InterPro" id="IPR018253">
    <property type="entry name" value="DnaJ_domain_CS"/>
</dbReference>
<dbReference type="PROSITE" id="PS51188">
    <property type="entry name" value="ZF_CR"/>
    <property type="match status" value="1"/>
</dbReference>
<dbReference type="SUPFAM" id="SSF46565">
    <property type="entry name" value="Chaperone J-domain"/>
    <property type="match status" value="1"/>
</dbReference>
<evidence type="ECO:0000256" key="6">
    <source>
        <dbReference type="PROSITE-ProRule" id="PRU00546"/>
    </source>
</evidence>
<dbReference type="FunFam" id="2.60.260.20:FF:000005">
    <property type="entry name" value="Chaperone protein dnaJ 1, mitochondrial"/>
    <property type="match status" value="1"/>
</dbReference>
<dbReference type="HAMAP" id="MF_01152">
    <property type="entry name" value="DnaJ"/>
    <property type="match status" value="1"/>
</dbReference>
<dbReference type="InterPro" id="IPR008971">
    <property type="entry name" value="HSP40/DnaJ_pept-bd"/>
</dbReference>
<feature type="zinc finger region" description="CR-type" evidence="6">
    <location>
        <begin position="180"/>
        <end position="258"/>
    </location>
</feature>
<dbReference type="CDD" id="cd10747">
    <property type="entry name" value="DnaJ_C"/>
    <property type="match status" value="1"/>
</dbReference>
<dbReference type="GO" id="GO:0005737">
    <property type="term" value="C:cytoplasm"/>
    <property type="evidence" value="ECO:0007669"/>
    <property type="project" value="TreeGrafter"/>
</dbReference>
<dbReference type="InterPro" id="IPR001305">
    <property type="entry name" value="HSP_DnaJ_Cys-rich_dom"/>
</dbReference>
<dbReference type="CDD" id="cd06257">
    <property type="entry name" value="DnaJ"/>
    <property type="match status" value="1"/>
</dbReference>
<dbReference type="NCBIfam" id="TIGR02349">
    <property type="entry name" value="DnaJ_bact"/>
    <property type="match status" value="1"/>
</dbReference>
<dbReference type="PANTHER" id="PTHR43096:SF52">
    <property type="entry name" value="DNAJ HOMOLOG 1, MITOCHONDRIAL-RELATED"/>
    <property type="match status" value="1"/>
</dbReference>
<dbReference type="OrthoDB" id="10256793at2759"/>
<dbReference type="Pfam" id="PF01556">
    <property type="entry name" value="DnaJ_C"/>
    <property type="match status" value="1"/>
</dbReference>
<dbReference type="Pfam" id="PF00226">
    <property type="entry name" value="DnaJ"/>
    <property type="match status" value="1"/>
</dbReference>
<dbReference type="InterPro" id="IPR036869">
    <property type="entry name" value="J_dom_sf"/>
</dbReference>
<dbReference type="SUPFAM" id="SSF57938">
    <property type="entry name" value="DnaJ/Hsp40 cysteine-rich domain"/>
    <property type="match status" value="1"/>
</dbReference>
<protein>
    <submittedName>
        <fullName evidence="10">Mitochondrial molecular chaperone DnaJ</fullName>
    </submittedName>
</protein>
<feature type="domain" description="J" evidence="8">
    <location>
        <begin position="28"/>
        <end position="92"/>
    </location>
</feature>
<dbReference type="PRINTS" id="PR00625">
    <property type="entry name" value="JDOMAIN"/>
</dbReference>
<dbReference type="Pfam" id="PF00684">
    <property type="entry name" value="DnaJ_CXXCXGXG"/>
    <property type="match status" value="1"/>
</dbReference>
<dbReference type="GO" id="GO:0008270">
    <property type="term" value="F:zinc ion binding"/>
    <property type="evidence" value="ECO:0007669"/>
    <property type="project" value="UniProtKB-KW"/>
</dbReference>
<dbReference type="GO" id="GO:0005524">
    <property type="term" value="F:ATP binding"/>
    <property type="evidence" value="ECO:0007669"/>
    <property type="project" value="InterPro"/>
</dbReference>
<dbReference type="Gene3D" id="2.10.230.10">
    <property type="entry name" value="Heat shock protein DnaJ, cysteine-rich domain"/>
    <property type="match status" value="1"/>
</dbReference>
<feature type="region of interest" description="Disordered" evidence="7">
    <location>
        <begin position="139"/>
        <end position="162"/>
    </location>
</feature>
<dbReference type="Gene3D" id="2.60.260.20">
    <property type="entry name" value="Urease metallochaperone UreE, N-terminal domain"/>
    <property type="match status" value="2"/>
</dbReference>
<sequence>MFYRAVRERLTPQFANHTRRFFASFDKDPYAVLGVSKTADDQEIKKKYRDLAKKYHPDVNKAADARDKFTEISAAYEILSNAEKRRQYDTFGTVGEDFGRGGPSAGGAGGPGGFGHPFGGAGFSAEDIFGELFGAGKRGKRASAGGRPGSGAANGMSGGPVPGNDIQMSIHIPFMEAVHGSTRDVSVNSKASCTTCSGSGAKPGTSAKTCPECKGSGRVIFQSGFFSFENVCSRCGGSGQTIANPCVTCSGSGRMEQTKTITITVPQGVDNGVTLRIPNKGEAGIRGGPSGHLYVDIRVDPDPFFRREGADVHTDVHLSLVEALLGGNVTIPTLSGEVELKIPEGVQHNDERVLRAKGIKRLHESGHGNHYVHFKVDLPSRLNAKQRELIEQFAAEGGERSSAKREGMFKTVFNKVKSFMDSKQKSSSSTGGSSS</sequence>
<evidence type="ECO:0000256" key="1">
    <source>
        <dbReference type="ARBA" id="ARBA00022723"/>
    </source>
</evidence>
<gene>
    <name evidence="10" type="ORF">ANDGO_02715</name>
</gene>
<evidence type="ECO:0000256" key="7">
    <source>
        <dbReference type="SAM" id="MobiDB-lite"/>
    </source>
</evidence>
<reference evidence="10" key="1">
    <citation type="submission" date="2019-09" db="EMBL/GenBank/DDBJ databases">
        <title>The Mitochondrial Proteome of the Jakobid, Andalucia godoyi, a Protist With the Most Gene-Rich and Bacteria-Like Mitochondrial Genome.</title>
        <authorList>
            <person name="Gray M.W."/>
            <person name="Burger G."/>
            <person name="Derelle R."/>
            <person name="Klimes V."/>
            <person name="Leger M."/>
            <person name="Sarrasin M."/>
            <person name="Vlcek C."/>
            <person name="Roger A.J."/>
            <person name="Elias M."/>
            <person name="Lang B.F."/>
        </authorList>
    </citation>
    <scope>NUCLEOTIDE SEQUENCE</scope>
    <source>
        <strain evidence="10">And28</strain>
    </source>
</reference>
<dbReference type="Gene3D" id="1.10.287.110">
    <property type="entry name" value="DnaJ domain"/>
    <property type="match status" value="1"/>
</dbReference>
<evidence type="ECO:0000313" key="10">
    <source>
        <dbReference type="EMBL" id="KAF0852879.1"/>
    </source>
</evidence>
<comment type="caution">
    <text evidence="10">The sequence shown here is derived from an EMBL/GenBank/DDBJ whole genome shotgun (WGS) entry which is preliminary data.</text>
</comment>
<accession>A0A8K0AHY9</accession>
<organism evidence="10 11">
    <name type="scientific">Andalucia godoyi</name>
    <name type="common">Flagellate</name>
    <dbReference type="NCBI Taxonomy" id="505711"/>
    <lineage>
        <taxon>Eukaryota</taxon>
        <taxon>Discoba</taxon>
        <taxon>Jakobida</taxon>
        <taxon>Andalucina</taxon>
        <taxon>Andaluciidae</taxon>
        <taxon>Andalucia</taxon>
    </lineage>
</organism>
<dbReference type="CDD" id="cd10719">
    <property type="entry name" value="DnaJ_zf"/>
    <property type="match status" value="1"/>
</dbReference>
<evidence type="ECO:0000259" key="8">
    <source>
        <dbReference type="PROSITE" id="PS50076"/>
    </source>
</evidence>
<evidence type="ECO:0000256" key="5">
    <source>
        <dbReference type="ARBA" id="ARBA00023186"/>
    </source>
</evidence>
<dbReference type="InterPro" id="IPR001623">
    <property type="entry name" value="DnaJ_domain"/>
</dbReference>
<dbReference type="GO" id="GO:0009408">
    <property type="term" value="P:response to heat"/>
    <property type="evidence" value="ECO:0007669"/>
    <property type="project" value="InterPro"/>
</dbReference>
<feature type="compositionally biased region" description="Low complexity" evidence="7">
    <location>
        <begin position="142"/>
        <end position="153"/>
    </location>
</feature>